<dbReference type="InterPro" id="IPR019546">
    <property type="entry name" value="TAT_signal_bac_arc"/>
</dbReference>
<dbReference type="EMBL" id="JAVREZ010000012">
    <property type="protein sequence ID" value="MDT0484554.1"/>
    <property type="molecule type" value="Genomic_DNA"/>
</dbReference>
<protein>
    <submittedName>
        <fullName evidence="4">Ubiquinol-cytochrome c reductase iron-sulfur subunit N-terminal domain-containing protein</fullName>
    </submittedName>
</protein>
<evidence type="ECO:0000259" key="3">
    <source>
        <dbReference type="Pfam" id="PF10399"/>
    </source>
</evidence>
<dbReference type="Pfam" id="PF10399">
    <property type="entry name" value="UCR_Fe-S_N"/>
    <property type="match status" value="1"/>
</dbReference>
<dbReference type="PROSITE" id="PS51318">
    <property type="entry name" value="TAT"/>
    <property type="match status" value="1"/>
</dbReference>
<proteinExistence type="inferred from homology"/>
<dbReference type="NCBIfam" id="TIGR01409">
    <property type="entry name" value="TAT_signal_seq"/>
    <property type="match status" value="1"/>
</dbReference>
<keyword evidence="2" id="KW-1133">Transmembrane helix</keyword>
<gene>
    <name evidence="4" type="ORF">RNB18_30885</name>
</gene>
<name>A0ABU2VH93_9ACTN</name>
<sequence length="47" mass="4451">MTPNSSPVPGPRAPSRRSFLASATVAAAAVGGGASFLTACGSSDSGK</sequence>
<dbReference type="InterPro" id="IPR006311">
    <property type="entry name" value="TAT_signal"/>
</dbReference>
<comment type="caution">
    <text evidence="4">The sequence shown here is derived from an EMBL/GenBank/DDBJ whole genome shotgun (WGS) entry which is preliminary data.</text>
</comment>
<organism evidence="4 5">
    <name type="scientific">Streptomyces doebereineriae</name>
    <dbReference type="NCBI Taxonomy" id="3075528"/>
    <lineage>
        <taxon>Bacteria</taxon>
        <taxon>Bacillati</taxon>
        <taxon>Actinomycetota</taxon>
        <taxon>Actinomycetes</taxon>
        <taxon>Kitasatosporales</taxon>
        <taxon>Streptomycetaceae</taxon>
        <taxon>Streptomyces</taxon>
    </lineage>
</organism>
<dbReference type="InterPro" id="IPR019470">
    <property type="entry name" value="Ubiq_cytC_Rdtase_Fe-S_su_TAT"/>
</dbReference>
<keyword evidence="2" id="KW-0472">Membrane</keyword>
<keyword evidence="5" id="KW-1185">Reference proteome</keyword>
<feature type="transmembrane region" description="Helical" evidence="2">
    <location>
        <begin position="20"/>
        <end position="40"/>
    </location>
</feature>
<keyword evidence="2" id="KW-0812">Transmembrane</keyword>
<comment type="similarity">
    <text evidence="1">Belongs to the Rieske iron-sulfur protein family.</text>
</comment>
<reference evidence="5" key="1">
    <citation type="submission" date="2023-07" db="EMBL/GenBank/DDBJ databases">
        <title>30 novel species of actinomycetes from the DSMZ collection.</title>
        <authorList>
            <person name="Nouioui I."/>
        </authorList>
    </citation>
    <scope>NUCLEOTIDE SEQUENCE [LARGE SCALE GENOMIC DNA]</scope>
    <source>
        <strain evidence="5">DSM 41640</strain>
    </source>
</reference>
<dbReference type="Gene3D" id="1.20.5.510">
    <property type="entry name" value="Single helix bin"/>
    <property type="match status" value="1"/>
</dbReference>
<feature type="domain" description="Ubiquitinol-cytochrome C reductase Fe-S subunit TAT signal" evidence="3">
    <location>
        <begin position="13"/>
        <end position="36"/>
    </location>
</feature>
<dbReference type="Proteomes" id="UP001183824">
    <property type="component" value="Unassembled WGS sequence"/>
</dbReference>
<dbReference type="RefSeq" id="WP_311717409.1">
    <property type="nucleotide sequence ID" value="NZ_JAVREZ010000012.1"/>
</dbReference>
<accession>A0ABU2VH93</accession>
<evidence type="ECO:0000256" key="1">
    <source>
        <dbReference type="ARBA" id="ARBA00010651"/>
    </source>
</evidence>
<evidence type="ECO:0000313" key="4">
    <source>
        <dbReference type="EMBL" id="MDT0484554.1"/>
    </source>
</evidence>
<evidence type="ECO:0000256" key="2">
    <source>
        <dbReference type="SAM" id="Phobius"/>
    </source>
</evidence>
<evidence type="ECO:0000313" key="5">
    <source>
        <dbReference type="Proteomes" id="UP001183824"/>
    </source>
</evidence>